<gene>
    <name evidence="1" type="ORF">WUBG_09715</name>
</gene>
<dbReference type="Proteomes" id="UP000004810">
    <property type="component" value="Unassembled WGS sequence"/>
</dbReference>
<evidence type="ECO:0000313" key="1">
    <source>
        <dbReference type="EMBL" id="EJW79376.1"/>
    </source>
</evidence>
<accession>J9EAI3</accession>
<organism evidence="1 2">
    <name type="scientific">Wuchereria bancrofti</name>
    <dbReference type="NCBI Taxonomy" id="6293"/>
    <lineage>
        <taxon>Eukaryota</taxon>
        <taxon>Metazoa</taxon>
        <taxon>Ecdysozoa</taxon>
        <taxon>Nematoda</taxon>
        <taxon>Chromadorea</taxon>
        <taxon>Rhabditida</taxon>
        <taxon>Spirurina</taxon>
        <taxon>Spiruromorpha</taxon>
        <taxon>Filarioidea</taxon>
        <taxon>Onchocercidae</taxon>
        <taxon>Wuchereria</taxon>
    </lineage>
</organism>
<sequence length="94" mass="9218">MVGDKPSTRISILQDSFLSNDDDDVMCAAAAATTAATTTTATAAAATTATATAAAAATVAAGNGMTALRTTVMAVKWCGGGAVAVRCGAMLWRC</sequence>
<protein>
    <submittedName>
        <fullName evidence="1">Uncharacterized protein</fullName>
    </submittedName>
</protein>
<reference evidence="2" key="1">
    <citation type="submission" date="2012-08" db="EMBL/GenBank/DDBJ databases">
        <title>The Genome Sequence of Wuchereria bancrofti.</title>
        <authorList>
            <person name="Nutman T.B."/>
            <person name="Fink D.L."/>
            <person name="Russ C."/>
            <person name="Young S."/>
            <person name="Zeng Q."/>
            <person name="Koehrsen M."/>
            <person name="Alvarado L."/>
            <person name="Berlin A."/>
            <person name="Chapman S.B."/>
            <person name="Chen Z."/>
            <person name="Freedman E."/>
            <person name="Gellesch M."/>
            <person name="Goldberg J."/>
            <person name="Griggs A."/>
            <person name="Gujja S."/>
            <person name="Heilman E.R."/>
            <person name="Heiman D."/>
            <person name="Hepburn T."/>
            <person name="Howarth C."/>
            <person name="Jen D."/>
            <person name="Larson L."/>
            <person name="Lewis B."/>
            <person name="Mehta T."/>
            <person name="Park D."/>
            <person name="Pearson M."/>
            <person name="Roberts A."/>
            <person name="Saif S."/>
            <person name="Shea T."/>
            <person name="Shenoy N."/>
            <person name="Sisk P."/>
            <person name="Stolte C."/>
            <person name="Sykes S."/>
            <person name="Walk T."/>
            <person name="White J."/>
            <person name="Yandava C."/>
            <person name="Haas B."/>
            <person name="Henn M.R."/>
            <person name="Nusbaum C."/>
            <person name="Birren B."/>
        </authorList>
    </citation>
    <scope>NUCLEOTIDE SEQUENCE [LARGE SCALE GENOMIC DNA]</scope>
    <source>
        <strain evidence="2">NA</strain>
    </source>
</reference>
<name>J9EAI3_WUCBA</name>
<comment type="caution">
    <text evidence="1">The sequence shown here is derived from an EMBL/GenBank/DDBJ whole genome shotgun (WGS) entry which is preliminary data.</text>
</comment>
<dbReference type="EMBL" id="ADBV01005546">
    <property type="protein sequence ID" value="EJW79376.1"/>
    <property type="molecule type" value="Genomic_DNA"/>
</dbReference>
<dbReference type="AlphaFoldDB" id="J9EAI3"/>
<proteinExistence type="predicted"/>
<evidence type="ECO:0000313" key="2">
    <source>
        <dbReference type="Proteomes" id="UP000004810"/>
    </source>
</evidence>